<evidence type="ECO:0000259" key="7">
    <source>
        <dbReference type="PROSITE" id="PS50850"/>
    </source>
</evidence>
<dbReference type="EMBL" id="FPKR01000004">
    <property type="protein sequence ID" value="SFZ74513.1"/>
    <property type="molecule type" value="Genomic_DNA"/>
</dbReference>
<evidence type="ECO:0000256" key="2">
    <source>
        <dbReference type="ARBA" id="ARBA00022475"/>
    </source>
</evidence>
<dbReference type="InterPro" id="IPR020846">
    <property type="entry name" value="MFS_dom"/>
</dbReference>
<keyword evidence="9" id="KW-1185">Reference proteome</keyword>
<protein>
    <submittedName>
        <fullName evidence="8">Major Facilitator Superfamily protein</fullName>
    </submittedName>
</protein>
<feature type="transmembrane region" description="Helical" evidence="6">
    <location>
        <begin position="173"/>
        <end position="195"/>
    </location>
</feature>
<keyword evidence="3 6" id="KW-0812">Transmembrane</keyword>
<reference evidence="8 9" key="1">
    <citation type="submission" date="2016-11" db="EMBL/GenBank/DDBJ databases">
        <authorList>
            <person name="Jaros S."/>
            <person name="Januszkiewicz K."/>
            <person name="Wedrychowicz H."/>
        </authorList>
    </citation>
    <scope>NUCLEOTIDE SEQUENCE [LARGE SCALE GENOMIC DNA]</scope>
    <source>
        <strain evidence="8 9">DSM 18899</strain>
    </source>
</reference>
<evidence type="ECO:0000256" key="3">
    <source>
        <dbReference type="ARBA" id="ARBA00022692"/>
    </source>
</evidence>
<evidence type="ECO:0000313" key="9">
    <source>
        <dbReference type="Proteomes" id="UP000186513"/>
    </source>
</evidence>
<evidence type="ECO:0000256" key="4">
    <source>
        <dbReference type="ARBA" id="ARBA00022989"/>
    </source>
</evidence>
<feature type="transmembrane region" description="Helical" evidence="6">
    <location>
        <begin position="225"/>
        <end position="252"/>
    </location>
</feature>
<sequence>MSLAAQTLHGFIARHRFLLGFVLLSLLAGISVGLAKVTTSLYALSLHATPLGFGLIAGAQSVGILFMSLPMGVLVDQFGPGRLFRLGSVAVGLIYLAVPAVDALAWLLATTALVSFVMPLRFVSLNTVFMQQLQTVGEAKAGWFRGSHMLGMFLIGPGLAASLVAWAGFAASYWLIGLSFITAVLLAPLVFRCGVYQRQPGRRLSLAELRQQLALLRDEAALRQLALYDFVGGACHMYYSFFIVAIAIQGFGLGATEAAGLITVLGACFIATLFLAGSLLARWGEARFYLAGFALALLGLLALGLARWAPLLWLGGGLLGLGLGVQQVGNLARYARLGRTLGGGRIAGLMALIGPAGSVLGSVAGGLLGGLLGLQTLFLCLLPCFVLFAWQQRPRRQAVFI</sequence>
<feature type="transmembrane region" description="Helical" evidence="6">
    <location>
        <begin position="258"/>
        <end position="281"/>
    </location>
</feature>
<feature type="transmembrane region" description="Helical" evidence="6">
    <location>
        <begin position="346"/>
        <end position="365"/>
    </location>
</feature>
<feature type="transmembrane region" description="Helical" evidence="6">
    <location>
        <begin position="371"/>
        <end position="390"/>
    </location>
</feature>
<evidence type="ECO:0000256" key="1">
    <source>
        <dbReference type="ARBA" id="ARBA00004651"/>
    </source>
</evidence>
<feature type="transmembrane region" description="Helical" evidence="6">
    <location>
        <begin position="288"/>
        <end position="306"/>
    </location>
</feature>
<comment type="subcellular location">
    <subcellularLocation>
        <location evidence="1">Cell membrane</location>
        <topology evidence="1">Multi-pass membrane protein</topology>
    </subcellularLocation>
</comment>
<organism evidence="8 9">
    <name type="scientific">Chitinimonas taiwanensis DSM 18899</name>
    <dbReference type="NCBI Taxonomy" id="1121279"/>
    <lineage>
        <taxon>Bacteria</taxon>
        <taxon>Pseudomonadati</taxon>
        <taxon>Pseudomonadota</taxon>
        <taxon>Betaproteobacteria</taxon>
        <taxon>Neisseriales</taxon>
        <taxon>Chitinibacteraceae</taxon>
        <taxon>Chitinimonas</taxon>
    </lineage>
</organism>
<dbReference type="RefSeq" id="WP_072427807.1">
    <property type="nucleotide sequence ID" value="NZ_FPKR01000004.1"/>
</dbReference>
<dbReference type="PROSITE" id="PS50850">
    <property type="entry name" value="MFS"/>
    <property type="match status" value="1"/>
</dbReference>
<dbReference type="InterPro" id="IPR011701">
    <property type="entry name" value="MFS"/>
</dbReference>
<dbReference type="PANTHER" id="PTHR23513">
    <property type="entry name" value="INTEGRAL MEMBRANE EFFLUX PROTEIN-RELATED"/>
    <property type="match status" value="1"/>
</dbReference>
<keyword evidence="4 6" id="KW-1133">Transmembrane helix</keyword>
<accession>A0A1K2HDA4</accession>
<dbReference type="OrthoDB" id="8699103at2"/>
<dbReference type="InterPro" id="IPR036259">
    <property type="entry name" value="MFS_trans_sf"/>
</dbReference>
<dbReference type="Pfam" id="PF07690">
    <property type="entry name" value="MFS_1"/>
    <property type="match status" value="1"/>
</dbReference>
<keyword evidence="5 6" id="KW-0472">Membrane</keyword>
<feature type="transmembrane region" description="Helical" evidence="6">
    <location>
        <begin position="82"/>
        <end position="98"/>
    </location>
</feature>
<dbReference type="GO" id="GO:0022857">
    <property type="term" value="F:transmembrane transporter activity"/>
    <property type="evidence" value="ECO:0007669"/>
    <property type="project" value="InterPro"/>
</dbReference>
<dbReference type="PANTHER" id="PTHR23513:SF6">
    <property type="entry name" value="MAJOR FACILITATOR SUPERFAMILY ASSOCIATED DOMAIN-CONTAINING PROTEIN"/>
    <property type="match status" value="1"/>
</dbReference>
<feature type="transmembrane region" description="Helical" evidence="6">
    <location>
        <begin position="312"/>
        <end position="334"/>
    </location>
</feature>
<feature type="transmembrane region" description="Helical" evidence="6">
    <location>
        <begin position="104"/>
        <end position="129"/>
    </location>
</feature>
<dbReference type="STRING" id="1121279.SAMN02745887_01279"/>
<dbReference type="GO" id="GO:0005886">
    <property type="term" value="C:plasma membrane"/>
    <property type="evidence" value="ECO:0007669"/>
    <property type="project" value="UniProtKB-SubCell"/>
</dbReference>
<feature type="domain" description="Major facilitator superfamily (MFS) profile" evidence="7">
    <location>
        <begin position="221"/>
        <end position="401"/>
    </location>
</feature>
<proteinExistence type="predicted"/>
<evidence type="ECO:0000256" key="6">
    <source>
        <dbReference type="SAM" id="Phobius"/>
    </source>
</evidence>
<keyword evidence="2" id="KW-1003">Cell membrane</keyword>
<evidence type="ECO:0000256" key="5">
    <source>
        <dbReference type="ARBA" id="ARBA00023136"/>
    </source>
</evidence>
<dbReference type="AlphaFoldDB" id="A0A1K2HDA4"/>
<feature type="transmembrane region" description="Helical" evidence="6">
    <location>
        <begin position="51"/>
        <end position="75"/>
    </location>
</feature>
<dbReference type="Gene3D" id="1.20.1250.20">
    <property type="entry name" value="MFS general substrate transporter like domains"/>
    <property type="match status" value="2"/>
</dbReference>
<gene>
    <name evidence="8" type="ORF">SAMN02745887_01279</name>
</gene>
<dbReference type="SUPFAM" id="SSF103473">
    <property type="entry name" value="MFS general substrate transporter"/>
    <property type="match status" value="1"/>
</dbReference>
<feature type="transmembrane region" description="Helical" evidence="6">
    <location>
        <begin position="149"/>
        <end position="167"/>
    </location>
</feature>
<evidence type="ECO:0000313" key="8">
    <source>
        <dbReference type="EMBL" id="SFZ74513.1"/>
    </source>
</evidence>
<name>A0A1K2HDA4_9NEIS</name>
<dbReference type="Proteomes" id="UP000186513">
    <property type="component" value="Unassembled WGS sequence"/>
</dbReference>